<gene>
    <name evidence="1" type="ORF">YA0871_14920</name>
</gene>
<proteinExistence type="predicted"/>
<comment type="caution">
    <text evidence="1">The sequence shown here is derived from an EMBL/GenBank/DDBJ whole genome shotgun (WGS) entry which is preliminary data.</text>
</comment>
<keyword evidence="2" id="KW-1185">Reference proteome</keyword>
<accession>A0ABS0V0Y1</accession>
<dbReference type="Pfam" id="PF10045">
    <property type="entry name" value="DUF2280"/>
    <property type="match status" value="1"/>
</dbReference>
<dbReference type="InterPro" id="IPR018738">
    <property type="entry name" value="DUF2280"/>
</dbReference>
<organism evidence="1 2">
    <name type="scientific">Pseudomonas paralactis</name>
    <dbReference type="NCBI Taxonomy" id="1615673"/>
    <lineage>
        <taxon>Bacteria</taxon>
        <taxon>Pseudomonadati</taxon>
        <taxon>Pseudomonadota</taxon>
        <taxon>Gammaproteobacteria</taxon>
        <taxon>Pseudomonadales</taxon>
        <taxon>Pseudomonadaceae</taxon>
        <taxon>Pseudomonas</taxon>
    </lineage>
</organism>
<reference evidence="1 2" key="1">
    <citation type="submission" date="2020-12" db="EMBL/GenBank/DDBJ databases">
        <title>Comparative genomic insights into the epidemiology and virulence of plant pathogenic Pseudomonads from Turkey.</title>
        <authorList>
            <person name="Dillon M."/>
            <person name="Ruiz-Bedoya T."/>
            <person name="Bendalovic-Torma C."/>
            <person name="Guttman K.M."/>
            <person name="Kwak H."/>
            <person name="Middleton M.A."/>
            <person name="Wang P.W."/>
            <person name="Horuz S."/>
            <person name="Aysan Y."/>
            <person name="Guttman D.S."/>
        </authorList>
    </citation>
    <scope>NUCLEOTIDE SEQUENCE [LARGE SCALE GENOMIC DNA]</scope>
    <source>
        <strain evidence="1 2">Marul_2_1</strain>
    </source>
</reference>
<name>A0ABS0V0Y1_9PSED</name>
<dbReference type="RefSeq" id="WP_198707772.1">
    <property type="nucleotide sequence ID" value="NZ_JAEILM010000044.1"/>
</dbReference>
<sequence>MAILENEVKAFVVQAMACFDIASKMAQTIRLEFGIEFSRNSENIIGEAELTQMLT</sequence>
<dbReference type="Proteomes" id="UP000607562">
    <property type="component" value="Unassembled WGS sequence"/>
</dbReference>
<dbReference type="EMBL" id="JAEILM010000044">
    <property type="protein sequence ID" value="MBI6633956.1"/>
    <property type="molecule type" value="Genomic_DNA"/>
</dbReference>
<evidence type="ECO:0000313" key="2">
    <source>
        <dbReference type="Proteomes" id="UP000607562"/>
    </source>
</evidence>
<evidence type="ECO:0000313" key="1">
    <source>
        <dbReference type="EMBL" id="MBI6633956.1"/>
    </source>
</evidence>
<protein>
    <submittedName>
        <fullName evidence="1">DUF2280 domain-containing protein</fullName>
    </submittedName>
</protein>